<dbReference type="Pfam" id="PF10282">
    <property type="entry name" value="Lactonase"/>
    <property type="match status" value="1"/>
</dbReference>
<proteinExistence type="inferred from homology"/>
<dbReference type="InterPro" id="IPR015943">
    <property type="entry name" value="WD40/YVTN_repeat-like_dom_sf"/>
</dbReference>
<accession>A0A0N9HYD9</accession>
<dbReference type="Gene3D" id="2.130.10.10">
    <property type="entry name" value="YVTN repeat-like/Quinoprotein amine dehydrogenase"/>
    <property type="match status" value="1"/>
</dbReference>
<name>A0A0N9HYD9_9PSEU</name>
<dbReference type="GO" id="GO:0005829">
    <property type="term" value="C:cytosol"/>
    <property type="evidence" value="ECO:0007669"/>
    <property type="project" value="TreeGrafter"/>
</dbReference>
<dbReference type="AlphaFoldDB" id="A0A0N9HYD9"/>
<dbReference type="NCBIfam" id="TIGR01409">
    <property type="entry name" value="TAT_signal_seq"/>
    <property type="match status" value="1"/>
</dbReference>
<dbReference type="RefSeq" id="WP_054294220.1">
    <property type="nucleotide sequence ID" value="NZ_CP012752.1"/>
</dbReference>
<dbReference type="InterPro" id="IPR019546">
    <property type="entry name" value="TAT_signal_bac_arc"/>
</dbReference>
<dbReference type="PANTHER" id="PTHR30344:SF1">
    <property type="entry name" value="6-PHOSPHOGLUCONOLACTONASE"/>
    <property type="match status" value="1"/>
</dbReference>
<protein>
    <recommendedName>
        <fullName evidence="4">3-carboxymuconate cyclase</fullName>
    </recommendedName>
</protein>
<dbReference type="SUPFAM" id="SSF51004">
    <property type="entry name" value="C-terminal (heme d1) domain of cytochrome cd1-nitrite reductase"/>
    <property type="match status" value="1"/>
</dbReference>
<dbReference type="InterPro" id="IPR006311">
    <property type="entry name" value="TAT_signal"/>
</dbReference>
<dbReference type="STRING" id="860235.AOZ06_40585"/>
<keyword evidence="3" id="KW-1185">Reference proteome</keyword>
<evidence type="ECO:0000256" key="1">
    <source>
        <dbReference type="ARBA" id="ARBA00005564"/>
    </source>
</evidence>
<reference evidence="2 3" key="1">
    <citation type="submission" date="2015-07" db="EMBL/GenBank/DDBJ databases">
        <title>Genome sequencing of Kibdelosporangium phytohabitans.</title>
        <authorList>
            <person name="Qin S."/>
            <person name="Xing K."/>
        </authorList>
    </citation>
    <scope>NUCLEOTIDE SEQUENCE [LARGE SCALE GENOMIC DNA]</scope>
    <source>
        <strain evidence="2 3">KLBMP1111</strain>
    </source>
</reference>
<comment type="similarity">
    <text evidence="1">Belongs to the cycloisomerase 2 family.</text>
</comment>
<evidence type="ECO:0000313" key="3">
    <source>
        <dbReference type="Proteomes" id="UP000063699"/>
    </source>
</evidence>
<dbReference type="PROSITE" id="PS51318">
    <property type="entry name" value="TAT"/>
    <property type="match status" value="1"/>
</dbReference>
<dbReference type="GO" id="GO:0017057">
    <property type="term" value="F:6-phosphogluconolactonase activity"/>
    <property type="evidence" value="ECO:0007669"/>
    <property type="project" value="TreeGrafter"/>
</dbReference>
<dbReference type="InterPro" id="IPR011048">
    <property type="entry name" value="Haem_d1_sf"/>
</dbReference>
<dbReference type="EMBL" id="CP012752">
    <property type="protein sequence ID" value="ALG12325.1"/>
    <property type="molecule type" value="Genomic_DNA"/>
</dbReference>
<organism evidence="2 3">
    <name type="scientific">Kibdelosporangium phytohabitans</name>
    <dbReference type="NCBI Taxonomy" id="860235"/>
    <lineage>
        <taxon>Bacteria</taxon>
        <taxon>Bacillati</taxon>
        <taxon>Actinomycetota</taxon>
        <taxon>Actinomycetes</taxon>
        <taxon>Pseudonocardiales</taxon>
        <taxon>Pseudonocardiaceae</taxon>
        <taxon>Kibdelosporangium</taxon>
    </lineage>
</organism>
<evidence type="ECO:0000313" key="2">
    <source>
        <dbReference type="EMBL" id="ALG12325.1"/>
    </source>
</evidence>
<dbReference type="InterPro" id="IPR050282">
    <property type="entry name" value="Cycloisomerase_2"/>
</dbReference>
<dbReference type="InterPro" id="IPR019405">
    <property type="entry name" value="Lactonase_7-beta_prop"/>
</dbReference>
<dbReference type="KEGG" id="kphy:AOZ06_40585"/>
<evidence type="ECO:0008006" key="4">
    <source>
        <dbReference type="Google" id="ProtNLM"/>
    </source>
</evidence>
<sequence length="370" mass="38708">MTDLNRRRFLGAAGVGGLMLATGVPASAQGRAVSTVYIGSYTSWGNPPGPGFQVGTVDSATGKLTITRGVSGIPDPSWFAYSRDGRVVYTTIETDPGKVTALSITDPQRPRVLNTVNVNGAGPTHATVHGKYLLTANYSSGSVSVLSLQADGKVGRVTDVVTHSGSRAAHAHQVVSDPSGRWIVAVDLGTDSVYVYGIDNAGKLKLNQQLALAAGLGPRHLAFHPNGRFAYVLGELRSEVTVLAWDAAAGKFTAGQVISTLGGATPPENYPGEIQISPDGRFVYATNRGHDSLALFTVCETGKTLTFVSTTPTGGSWPRHFTFDPAGTRVYVSNQRAGTINVLPRDPRTGTLGGSVVTAKVNNVGIVSFK</sequence>
<dbReference type="Proteomes" id="UP000063699">
    <property type="component" value="Chromosome"/>
</dbReference>
<gene>
    <name evidence="2" type="ORF">AOZ06_40585</name>
</gene>
<dbReference type="PANTHER" id="PTHR30344">
    <property type="entry name" value="6-PHOSPHOGLUCONOLACTONASE-RELATED"/>
    <property type="match status" value="1"/>
</dbReference>